<keyword evidence="1" id="KW-1133">Transmembrane helix</keyword>
<reference evidence="2 3" key="1">
    <citation type="journal article" date="2016" name="Front. Microbiol.">
        <title>Genomic Resource of Rice Seed Associated Bacteria.</title>
        <authorList>
            <person name="Midha S."/>
            <person name="Bansal K."/>
            <person name="Sharma S."/>
            <person name="Kumar N."/>
            <person name="Patil P.P."/>
            <person name="Chaudhry V."/>
            <person name="Patil P.B."/>
        </authorList>
    </citation>
    <scope>NUCLEOTIDE SEQUENCE [LARGE SCALE GENOMIC DNA]</scope>
    <source>
        <strain evidence="2 3">RSA3</strain>
    </source>
</reference>
<comment type="caution">
    <text evidence="2">The sequence shown here is derived from an EMBL/GenBank/DDBJ whole genome shotgun (WGS) entry which is preliminary data.</text>
</comment>
<proteinExistence type="predicted"/>
<protein>
    <submittedName>
        <fullName evidence="2">Uncharacterized protein</fullName>
    </submittedName>
</protein>
<sequence length="137" mass="14770">MRSPRLNGARGAALLVAGAYCAARGVAYLPLGTRPDALPRGLELIANPPVTLEAWAVLWLIAGVVCVVMAFRRQDAVGWGALTFMMTAWGAAYLYGWIEALVLGIESREWLTATTYLGPAAMIGILSIWHTRRSRAA</sequence>
<evidence type="ECO:0000313" key="2">
    <source>
        <dbReference type="EMBL" id="KTS09030.1"/>
    </source>
</evidence>
<name>A0A147F581_MICTE</name>
<keyword evidence="1" id="KW-0812">Transmembrane</keyword>
<evidence type="ECO:0000256" key="1">
    <source>
        <dbReference type="SAM" id="Phobius"/>
    </source>
</evidence>
<feature type="transmembrane region" description="Helical" evidence="1">
    <location>
        <begin position="110"/>
        <end position="129"/>
    </location>
</feature>
<dbReference type="PATRIC" id="fig|2033.7.peg.3654"/>
<dbReference type="AlphaFoldDB" id="A0A147F581"/>
<dbReference type="EMBL" id="LDRV01000093">
    <property type="protein sequence ID" value="KTS09030.1"/>
    <property type="molecule type" value="Genomic_DNA"/>
</dbReference>
<organism evidence="2 3">
    <name type="scientific">Microbacterium testaceum</name>
    <name type="common">Aureobacterium testaceum</name>
    <name type="synonym">Brevibacterium testaceum</name>
    <dbReference type="NCBI Taxonomy" id="2033"/>
    <lineage>
        <taxon>Bacteria</taxon>
        <taxon>Bacillati</taxon>
        <taxon>Actinomycetota</taxon>
        <taxon>Actinomycetes</taxon>
        <taxon>Micrococcales</taxon>
        <taxon>Microbacteriaceae</taxon>
        <taxon>Microbacterium</taxon>
    </lineage>
</organism>
<gene>
    <name evidence="2" type="ORF">RSA3_14095</name>
</gene>
<feature type="transmembrane region" description="Helical" evidence="1">
    <location>
        <begin position="12"/>
        <end position="32"/>
    </location>
</feature>
<accession>A0A147F581</accession>
<feature type="transmembrane region" description="Helical" evidence="1">
    <location>
        <begin position="78"/>
        <end position="98"/>
    </location>
</feature>
<dbReference type="RefSeq" id="WP_058614760.1">
    <property type="nucleotide sequence ID" value="NZ_LDRV01000093.1"/>
</dbReference>
<feature type="transmembrane region" description="Helical" evidence="1">
    <location>
        <begin position="52"/>
        <end position="71"/>
    </location>
</feature>
<keyword evidence="1" id="KW-0472">Membrane</keyword>
<dbReference type="Proteomes" id="UP000072189">
    <property type="component" value="Unassembled WGS sequence"/>
</dbReference>
<evidence type="ECO:0000313" key="3">
    <source>
        <dbReference type="Proteomes" id="UP000072189"/>
    </source>
</evidence>